<organism evidence="1 2">
    <name type="scientific">Sphingomonas lycopersici</name>
    <dbReference type="NCBI Taxonomy" id="2951807"/>
    <lineage>
        <taxon>Bacteria</taxon>
        <taxon>Pseudomonadati</taxon>
        <taxon>Pseudomonadota</taxon>
        <taxon>Alphaproteobacteria</taxon>
        <taxon>Sphingomonadales</taxon>
        <taxon>Sphingomonadaceae</taxon>
        <taxon>Sphingomonas</taxon>
    </lineage>
</organism>
<protein>
    <submittedName>
        <fullName evidence="1">DUF2274 domain-containing protein</fullName>
    </submittedName>
</protein>
<proteinExistence type="predicted"/>
<dbReference type="Pfam" id="PF10038">
    <property type="entry name" value="DUF2274"/>
    <property type="match status" value="1"/>
</dbReference>
<evidence type="ECO:0000313" key="2">
    <source>
        <dbReference type="Proteomes" id="UP001165565"/>
    </source>
</evidence>
<dbReference type="EMBL" id="JANFAV010000012">
    <property type="protein sequence ID" value="MCW6536272.1"/>
    <property type="molecule type" value="Genomic_DNA"/>
</dbReference>
<dbReference type="AlphaFoldDB" id="A0AA41Z986"/>
<keyword evidence="2" id="KW-1185">Reference proteome</keyword>
<dbReference type="Proteomes" id="UP001165565">
    <property type="component" value="Unassembled WGS sequence"/>
</dbReference>
<gene>
    <name evidence="1" type="ORF">NEE01_15950</name>
</gene>
<evidence type="ECO:0000313" key="1">
    <source>
        <dbReference type="EMBL" id="MCW6536272.1"/>
    </source>
</evidence>
<reference evidence="1" key="1">
    <citation type="submission" date="2022-06" db="EMBL/GenBank/DDBJ databases">
        <title>Sphingomonas sp. nov. isolated from rhizosphere soil of tomato.</title>
        <authorList>
            <person name="Dong H."/>
            <person name="Gao R."/>
        </authorList>
    </citation>
    <scope>NUCLEOTIDE SEQUENCE</scope>
    <source>
        <strain evidence="1">MMSM24</strain>
    </source>
</reference>
<dbReference type="RefSeq" id="WP_265269651.1">
    <property type="nucleotide sequence ID" value="NZ_JANFAV010000012.1"/>
</dbReference>
<comment type="caution">
    <text evidence="1">The sequence shown here is derived from an EMBL/GenBank/DDBJ whole genome shotgun (WGS) entry which is preliminary data.</text>
</comment>
<sequence>MAKLKLGPIEDDKPVKVAVELPAAIHRDLVAYARAHAEDNGLGHPLPPERLIPVMIAHFMASDRSFTRKRR</sequence>
<accession>A0AA41Z986</accession>
<name>A0AA41Z986_9SPHN</name>
<dbReference type="InterPro" id="IPR018733">
    <property type="entry name" value="DUF2274"/>
</dbReference>